<protein>
    <submittedName>
        <fullName evidence="3">Transmembrane protein</fullName>
    </submittedName>
</protein>
<dbReference type="WBParaSite" id="nRc.2.0.1.t39150-RA">
    <property type="protein sequence ID" value="nRc.2.0.1.t39150-RA"/>
    <property type="gene ID" value="nRc.2.0.1.g39150"/>
</dbReference>
<dbReference type="AlphaFoldDB" id="A0A915KJZ9"/>
<sequence>MQGIAVSIILAAIVTIISIVSYIFVSIFIVTSGVSASTYQGHDWIHIDITFDTFIFIEFEIVKTETDTANSKIVKPKSENPKKKYLHIGRPVRNVHSTRRGEGCVCTTQAKDLITDKNWNAVFSPNRVISTRAKSHDQEVDMQINDRRQVAQTICIAMECYRKKET</sequence>
<keyword evidence="1" id="KW-0812">Transmembrane</keyword>
<name>A0A915KJZ9_ROMCU</name>
<accession>A0A915KJZ9</accession>
<reference evidence="3" key="1">
    <citation type="submission" date="2022-11" db="UniProtKB">
        <authorList>
            <consortium name="WormBaseParasite"/>
        </authorList>
    </citation>
    <scope>IDENTIFICATION</scope>
</reference>
<proteinExistence type="predicted"/>
<evidence type="ECO:0000313" key="2">
    <source>
        <dbReference type="Proteomes" id="UP000887565"/>
    </source>
</evidence>
<organism evidence="2 3">
    <name type="scientific">Romanomermis culicivorax</name>
    <name type="common">Nematode worm</name>
    <dbReference type="NCBI Taxonomy" id="13658"/>
    <lineage>
        <taxon>Eukaryota</taxon>
        <taxon>Metazoa</taxon>
        <taxon>Ecdysozoa</taxon>
        <taxon>Nematoda</taxon>
        <taxon>Enoplea</taxon>
        <taxon>Dorylaimia</taxon>
        <taxon>Mermithida</taxon>
        <taxon>Mermithoidea</taxon>
        <taxon>Mermithidae</taxon>
        <taxon>Romanomermis</taxon>
    </lineage>
</organism>
<keyword evidence="1" id="KW-1133">Transmembrane helix</keyword>
<evidence type="ECO:0000313" key="3">
    <source>
        <dbReference type="WBParaSite" id="nRc.2.0.1.t39150-RA"/>
    </source>
</evidence>
<keyword evidence="1" id="KW-0472">Membrane</keyword>
<evidence type="ECO:0000256" key="1">
    <source>
        <dbReference type="SAM" id="Phobius"/>
    </source>
</evidence>
<dbReference type="Proteomes" id="UP000887565">
    <property type="component" value="Unplaced"/>
</dbReference>
<feature type="transmembrane region" description="Helical" evidence="1">
    <location>
        <begin position="6"/>
        <end position="30"/>
    </location>
</feature>
<keyword evidence="2" id="KW-1185">Reference proteome</keyword>